<accession>A0A914KVJ5</accession>
<feature type="compositionally biased region" description="Basic residues" evidence="1">
    <location>
        <begin position="93"/>
        <end position="116"/>
    </location>
</feature>
<evidence type="ECO:0000313" key="3">
    <source>
        <dbReference type="Proteomes" id="UP000887563"/>
    </source>
</evidence>
<feature type="transmembrane region" description="Helical" evidence="2">
    <location>
        <begin position="306"/>
        <end position="325"/>
    </location>
</feature>
<keyword evidence="2" id="KW-0472">Membrane</keyword>
<evidence type="ECO:0000256" key="1">
    <source>
        <dbReference type="SAM" id="MobiDB-lite"/>
    </source>
</evidence>
<dbReference type="WBParaSite" id="Minc3s00133g05638">
    <property type="protein sequence ID" value="Minc3s00133g05638"/>
    <property type="gene ID" value="Minc3s00133g05638"/>
</dbReference>
<reference evidence="4" key="1">
    <citation type="submission" date="2022-11" db="UniProtKB">
        <authorList>
            <consortium name="WormBaseParasite"/>
        </authorList>
    </citation>
    <scope>IDENTIFICATION</scope>
</reference>
<protein>
    <submittedName>
        <fullName evidence="4">Uncharacterized protein</fullName>
    </submittedName>
</protein>
<evidence type="ECO:0000313" key="4">
    <source>
        <dbReference type="WBParaSite" id="Minc3s00133g05638"/>
    </source>
</evidence>
<keyword evidence="2" id="KW-0812">Transmembrane</keyword>
<feature type="region of interest" description="Disordered" evidence="1">
    <location>
        <begin position="93"/>
        <end position="118"/>
    </location>
</feature>
<name>A0A914KVJ5_MELIC</name>
<keyword evidence="3" id="KW-1185">Reference proteome</keyword>
<keyword evidence="2" id="KW-1133">Transmembrane helix</keyword>
<organism evidence="3 4">
    <name type="scientific">Meloidogyne incognita</name>
    <name type="common">Southern root-knot nematode worm</name>
    <name type="synonym">Oxyuris incognita</name>
    <dbReference type="NCBI Taxonomy" id="6306"/>
    <lineage>
        <taxon>Eukaryota</taxon>
        <taxon>Metazoa</taxon>
        <taxon>Ecdysozoa</taxon>
        <taxon>Nematoda</taxon>
        <taxon>Chromadorea</taxon>
        <taxon>Rhabditida</taxon>
        <taxon>Tylenchina</taxon>
        <taxon>Tylenchomorpha</taxon>
        <taxon>Tylenchoidea</taxon>
        <taxon>Meloidogynidae</taxon>
        <taxon>Meloidogyninae</taxon>
        <taxon>Meloidogyne</taxon>
        <taxon>Meloidogyne incognita group</taxon>
    </lineage>
</organism>
<proteinExistence type="predicted"/>
<evidence type="ECO:0000256" key="2">
    <source>
        <dbReference type="SAM" id="Phobius"/>
    </source>
</evidence>
<dbReference type="AlphaFoldDB" id="A0A914KVJ5"/>
<sequence>MSYQGITTFAPRTFAPRLMRRDFCAGRLMRRDSCAATFAPGDLCAATFAPPLFGSEKGLISEIFSSDIGSGYPKISNYPTTLLNGGAKVARRISRGAKVPRRKSHSAHKSRRKSRGARVAAQMFSAQKSRNHSRHPFYLKTTLKFFLIFSESWVELAPSRASLSSSIEAVNIGENSVGGGIISQRDSRLSPVSIQSPAVEFESSLEQVKYRLVKSMIGPDVGGNTNKSSTDWLWEWAYRSDGGASNDKSKNNLVINSTLTTPPNSPEPEETTDFFTFKSPGGKLYHRRIVSNKKLFDWSMFCRLDVLLAIVVSNLITGAVVYYCITRMENAQSASMDDPFAQTINKYFW</sequence>
<dbReference type="Proteomes" id="UP000887563">
    <property type="component" value="Unplaced"/>
</dbReference>